<proteinExistence type="predicted"/>
<dbReference type="EMBL" id="MU005788">
    <property type="protein sequence ID" value="KAF2703199.1"/>
    <property type="molecule type" value="Genomic_DNA"/>
</dbReference>
<dbReference type="AlphaFoldDB" id="A0A6G1JRF1"/>
<reference evidence="1" key="1">
    <citation type="journal article" date="2020" name="Stud. Mycol.">
        <title>101 Dothideomycetes genomes: a test case for predicting lifestyles and emergence of pathogens.</title>
        <authorList>
            <person name="Haridas S."/>
            <person name="Albert R."/>
            <person name="Binder M."/>
            <person name="Bloem J."/>
            <person name="Labutti K."/>
            <person name="Salamov A."/>
            <person name="Andreopoulos B."/>
            <person name="Baker S."/>
            <person name="Barry K."/>
            <person name="Bills G."/>
            <person name="Bluhm B."/>
            <person name="Cannon C."/>
            <person name="Castanera R."/>
            <person name="Culley D."/>
            <person name="Daum C."/>
            <person name="Ezra D."/>
            <person name="Gonzalez J."/>
            <person name="Henrissat B."/>
            <person name="Kuo A."/>
            <person name="Liang C."/>
            <person name="Lipzen A."/>
            <person name="Lutzoni F."/>
            <person name="Magnuson J."/>
            <person name="Mondo S."/>
            <person name="Nolan M."/>
            <person name="Ohm R."/>
            <person name="Pangilinan J."/>
            <person name="Park H.-J."/>
            <person name="Ramirez L."/>
            <person name="Alfaro M."/>
            <person name="Sun H."/>
            <person name="Tritt A."/>
            <person name="Yoshinaga Y."/>
            <person name="Zwiers L.-H."/>
            <person name="Turgeon B."/>
            <person name="Goodwin S."/>
            <person name="Spatafora J."/>
            <person name="Crous P."/>
            <person name="Grigoriev I."/>
        </authorList>
    </citation>
    <scope>NUCLEOTIDE SEQUENCE</scope>
    <source>
        <strain evidence="1">CBS 279.74</strain>
    </source>
</reference>
<evidence type="ECO:0000313" key="1">
    <source>
        <dbReference type="EMBL" id="KAF2703199.1"/>
    </source>
</evidence>
<name>A0A6G1JRF1_9PLEO</name>
<protein>
    <submittedName>
        <fullName evidence="1">Uncharacterized protein</fullName>
    </submittedName>
</protein>
<evidence type="ECO:0000313" key="2">
    <source>
        <dbReference type="Proteomes" id="UP000799428"/>
    </source>
</evidence>
<feature type="non-terminal residue" evidence="1">
    <location>
        <position position="1"/>
    </location>
</feature>
<dbReference type="Proteomes" id="UP000799428">
    <property type="component" value="Unassembled WGS sequence"/>
</dbReference>
<organism evidence="1 2">
    <name type="scientific">Pleomassaria siparia CBS 279.74</name>
    <dbReference type="NCBI Taxonomy" id="1314801"/>
    <lineage>
        <taxon>Eukaryota</taxon>
        <taxon>Fungi</taxon>
        <taxon>Dikarya</taxon>
        <taxon>Ascomycota</taxon>
        <taxon>Pezizomycotina</taxon>
        <taxon>Dothideomycetes</taxon>
        <taxon>Pleosporomycetidae</taxon>
        <taxon>Pleosporales</taxon>
        <taxon>Pleomassariaceae</taxon>
        <taxon>Pleomassaria</taxon>
    </lineage>
</organism>
<accession>A0A6G1JRF1</accession>
<dbReference type="OrthoDB" id="5425161at2759"/>
<sequence>PYKYYYKKRVEIAVQQGCEDFNKVEFLHAIRVIRKDAFKVNIIKLAFKKAEI</sequence>
<keyword evidence="2" id="KW-1185">Reference proteome</keyword>
<gene>
    <name evidence="1" type="ORF">K504DRAFT_392893</name>
</gene>